<feature type="region of interest" description="Disordered" evidence="1">
    <location>
        <begin position="237"/>
        <end position="257"/>
    </location>
</feature>
<feature type="transmembrane region" description="Helical" evidence="2">
    <location>
        <begin position="6"/>
        <end position="27"/>
    </location>
</feature>
<feature type="transmembrane region" description="Helical" evidence="2">
    <location>
        <begin position="116"/>
        <end position="134"/>
    </location>
</feature>
<evidence type="ECO:0000256" key="2">
    <source>
        <dbReference type="SAM" id="Phobius"/>
    </source>
</evidence>
<keyword evidence="2" id="KW-1133">Transmembrane helix</keyword>
<sequence length="294" mass="34111">MVSSLTLFNLDLVFVVVCVVFFVKRLYRQAQISEKFRHVTSNNAHLVSQLPPELSTLYATLVSLEERVIYCSIPTSHISWTILCSWIFSLGNFSALLIGAISYVMSSRKGLLEVPLSPFVLQILISVLVNLFCFRTVDRKLSAMYVITDQKVYLIGNFHLRFSFSFVRDHRIWDLNELPELTVIEDSFGEGHILFDREINVNTNNKKETQIGFRYINSVRDVELLIRKEIDLKAINQNSKSNNHETQNKSHVNQSYSNSDQSFEKELEFELNDDLNNLETEKRSYQNIKLLKKD</sequence>
<organism evidence="3 5">
    <name type="scientific">Anaeramoeba flamelloides</name>
    <dbReference type="NCBI Taxonomy" id="1746091"/>
    <lineage>
        <taxon>Eukaryota</taxon>
        <taxon>Metamonada</taxon>
        <taxon>Anaeramoebidae</taxon>
        <taxon>Anaeramoeba</taxon>
    </lineage>
</organism>
<evidence type="ECO:0000313" key="3">
    <source>
        <dbReference type="EMBL" id="KAJ3451954.1"/>
    </source>
</evidence>
<proteinExistence type="predicted"/>
<dbReference type="AlphaFoldDB" id="A0AAV8AEB1"/>
<evidence type="ECO:0000313" key="6">
    <source>
        <dbReference type="Proteomes" id="UP001150062"/>
    </source>
</evidence>
<comment type="caution">
    <text evidence="3">The sequence shown here is derived from an EMBL/GenBank/DDBJ whole genome shotgun (WGS) entry which is preliminary data.</text>
</comment>
<keyword evidence="2" id="KW-0812">Transmembrane</keyword>
<gene>
    <name evidence="3" type="ORF">M0812_03713</name>
    <name evidence="4" type="ORF">M0813_13878</name>
</gene>
<dbReference type="Proteomes" id="UP001150062">
    <property type="component" value="Unassembled WGS sequence"/>
</dbReference>
<keyword evidence="2" id="KW-0472">Membrane</keyword>
<accession>A0AAV8AEB1</accession>
<dbReference type="EMBL" id="JANTQA010000008">
    <property type="protein sequence ID" value="KAJ3451954.1"/>
    <property type="molecule type" value="Genomic_DNA"/>
</dbReference>
<reference evidence="4" key="1">
    <citation type="submission" date="2022-08" db="EMBL/GenBank/DDBJ databases">
        <title>Novel sulfate-reducing endosymbionts in the free-living metamonad Anaeramoeba.</title>
        <authorList>
            <person name="Jerlstrom-Hultqvist J."/>
            <person name="Cepicka I."/>
            <person name="Gallot-Lavallee L."/>
            <person name="Salas-Leiva D."/>
            <person name="Curtis B.A."/>
            <person name="Zahonova K."/>
            <person name="Pipaliya S."/>
            <person name="Dacks J."/>
            <person name="Roger A.J."/>
        </authorList>
    </citation>
    <scope>NUCLEOTIDE SEQUENCE</scope>
    <source>
        <strain evidence="4">Schooner1</strain>
    </source>
</reference>
<reference evidence="3" key="2">
    <citation type="submission" date="2022-08" db="EMBL/GenBank/DDBJ databases">
        <title>Novel sulphate-reducing endosymbionts in the free-living metamonad Anaeramoeba.</title>
        <authorList>
            <person name="Jerlstrom-Hultqvist J."/>
            <person name="Cepicka I."/>
            <person name="Gallot-Lavallee L."/>
            <person name="Salas-Leiva D."/>
            <person name="Curtis B.A."/>
            <person name="Zahonova K."/>
            <person name="Pipaliya S."/>
            <person name="Dacks J."/>
            <person name="Roger A.J."/>
        </authorList>
    </citation>
    <scope>NUCLEOTIDE SEQUENCE</scope>
    <source>
        <strain evidence="3">Busselton2</strain>
    </source>
</reference>
<dbReference type="Proteomes" id="UP001146793">
    <property type="component" value="Unassembled WGS sequence"/>
</dbReference>
<evidence type="ECO:0000313" key="5">
    <source>
        <dbReference type="Proteomes" id="UP001146793"/>
    </source>
</evidence>
<evidence type="ECO:0000313" key="4">
    <source>
        <dbReference type="EMBL" id="KAJ6252669.1"/>
    </source>
</evidence>
<dbReference type="EMBL" id="JAOAOG010000040">
    <property type="protein sequence ID" value="KAJ6252669.1"/>
    <property type="molecule type" value="Genomic_DNA"/>
</dbReference>
<name>A0AAV8AEB1_9EUKA</name>
<keyword evidence="6" id="KW-1185">Reference proteome</keyword>
<evidence type="ECO:0000256" key="1">
    <source>
        <dbReference type="SAM" id="MobiDB-lite"/>
    </source>
</evidence>
<protein>
    <submittedName>
        <fullName evidence="3">Uncharacterized protein</fullName>
    </submittedName>
</protein>
<feature type="transmembrane region" description="Helical" evidence="2">
    <location>
        <begin position="80"/>
        <end position="104"/>
    </location>
</feature>